<dbReference type="EMBL" id="JAATVY010000022">
    <property type="protein sequence ID" value="NJC72829.1"/>
    <property type="molecule type" value="Genomic_DNA"/>
</dbReference>
<keyword evidence="4" id="KW-0378">Hydrolase</keyword>
<keyword evidence="2" id="KW-0732">Signal</keyword>
<feature type="domain" description="GmrSD restriction endonucleases C-terminal" evidence="3">
    <location>
        <begin position="112"/>
        <end position="214"/>
    </location>
</feature>
<keyword evidence="4" id="KW-0540">Nuclease</keyword>
<dbReference type="Pfam" id="PF07510">
    <property type="entry name" value="GmrSD_C"/>
    <property type="match status" value="1"/>
</dbReference>
<reference evidence="4 5" key="1">
    <citation type="submission" date="2020-03" db="EMBL/GenBank/DDBJ databases">
        <title>WGS of the type strain of Planosporangium spp.</title>
        <authorList>
            <person name="Thawai C."/>
        </authorList>
    </citation>
    <scope>NUCLEOTIDE SEQUENCE [LARGE SCALE GENOMIC DNA]</scope>
    <source>
        <strain evidence="4 5">TBRC 5610</strain>
    </source>
</reference>
<feature type="compositionally biased region" description="Polar residues" evidence="1">
    <location>
        <begin position="35"/>
        <end position="45"/>
    </location>
</feature>
<dbReference type="InterPro" id="IPR011089">
    <property type="entry name" value="GmrSD_C"/>
</dbReference>
<dbReference type="GO" id="GO:0004519">
    <property type="term" value="F:endonuclease activity"/>
    <property type="evidence" value="ECO:0007669"/>
    <property type="project" value="UniProtKB-KW"/>
</dbReference>
<evidence type="ECO:0000259" key="3">
    <source>
        <dbReference type="Pfam" id="PF07510"/>
    </source>
</evidence>
<evidence type="ECO:0000313" key="5">
    <source>
        <dbReference type="Proteomes" id="UP000722989"/>
    </source>
</evidence>
<feature type="signal peptide" evidence="2">
    <location>
        <begin position="1"/>
        <end position="21"/>
    </location>
</feature>
<protein>
    <submittedName>
        <fullName evidence="4">HNH endonuclease</fullName>
    </submittedName>
</protein>
<keyword evidence="5" id="KW-1185">Reference proteome</keyword>
<feature type="chain" id="PRO_5046875745" evidence="2">
    <location>
        <begin position="22"/>
        <end position="220"/>
    </location>
</feature>
<evidence type="ECO:0000313" key="4">
    <source>
        <dbReference type="EMBL" id="NJC72829.1"/>
    </source>
</evidence>
<dbReference type="Proteomes" id="UP000722989">
    <property type="component" value="Unassembled WGS sequence"/>
</dbReference>
<dbReference type="PANTHER" id="PTHR24094:SF15">
    <property type="entry name" value="AMP-DEPENDENT SYNTHETASE_LIGASE DOMAIN-CONTAINING PROTEIN-RELATED"/>
    <property type="match status" value="1"/>
</dbReference>
<name>A0ABX0Y6A2_9ACTN</name>
<dbReference type="PANTHER" id="PTHR24094">
    <property type="entry name" value="SECRETED PROTEIN"/>
    <property type="match status" value="1"/>
</dbReference>
<proteinExistence type="predicted"/>
<feature type="region of interest" description="Disordered" evidence="1">
    <location>
        <begin position="28"/>
        <end position="47"/>
    </location>
</feature>
<sequence>MRTPRRLAAAFVLTAALSATGCVPNGSAPGGAVSDSPTSAASGDASQARADLDALTVAAPRSMAGYSRDRFPHWTQQGNGCDTREYVLKRDGTSVTTSTSCHATGGKWLSPYDHKTVTDAAKLDIDHVVPLANAWRSGANAWTDDKRSQFANDLTRPQLVAVSLTTNRAKGDQDPSQWKPPYQGYWCQYAENWITVKRYWQLTVTTAEKQALVDMLGTCQ</sequence>
<evidence type="ECO:0000256" key="2">
    <source>
        <dbReference type="SAM" id="SignalP"/>
    </source>
</evidence>
<organism evidence="4 5">
    <name type="scientific">Planosporangium thailandense</name>
    <dbReference type="NCBI Taxonomy" id="765197"/>
    <lineage>
        <taxon>Bacteria</taxon>
        <taxon>Bacillati</taxon>
        <taxon>Actinomycetota</taxon>
        <taxon>Actinomycetes</taxon>
        <taxon>Micromonosporales</taxon>
        <taxon>Micromonosporaceae</taxon>
        <taxon>Planosporangium</taxon>
    </lineage>
</organism>
<accession>A0ABX0Y6A2</accession>
<comment type="caution">
    <text evidence="4">The sequence shown here is derived from an EMBL/GenBank/DDBJ whole genome shotgun (WGS) entry which is preliminary data.</text>
</comment>
<evidence type="ECO:0000256" key="1">
    <source>
        <dbReference type="SAM" id="MobiDB-lite"/>
    </source>
</evidence>
<gene>
    <name evidence="4" type="ORF">HC031_24370</name>
</gene>
<keyword evidence="4" id="KW-0255">Endonuclease</keyword>
<dbReference type="PROSITE" id="PS51257">
    <property type="entry name" value="PROKAR_LIPOPROTEIN"/>
    <property type="match status" value="1"/>
</dbReference>